<keyword evidence="1" id="KW-0472">Membrane</keyword>
<sequence length="129" mass="14791">MWSHILPCTNIMMKNLCLGRLRHAYHTRRVVPDPTVAQRAGPQIRAHVQTSRSPVRRPPSRSVAAPLFALNLGGEIFPWGHPAVVIPFCLTPLLVALFYYADTQYALTLPQWYRRGSSKISMWRLRSER</sequence>
<dbReference type="EMBL" id="JAUKUA010000004">
    <property type="protein sequence ID" value="KAK0715224.1"/>
    <property type="molecule type" value="Genomic_DNA"/>
</dbReference>
<feature type="transmembrane region" description="Helical" evidence="1">
    <location>
        <begin position="79"/>
        <end position="101"/>
    </location>
</feature>
<accession>A0AA40AG57</accession>
<comment type="caution">
    <text evidence="2">The sequence shown here is derived from an EMBL/GenBank/DDBJ whole genome shotgun (WGS) entry which is preliminary data.</text>
</comment>
<gene>
    <name evidence="2" type="ORF">B0H67DRAFT_236689</name>
</gene>
<evidence type="ECO:0000313" key="2">
    <source>
        <dbReference type="EMBL" id="KAK0715224.1"/>
    </source>
</evidence>
<evidence type="ECO:0000256" key="1">
    <source>
        <dbReference type="SAM" id="Phobius"/>
    </source>
</evidence>
<dbReference type="AlphaFoldDB" id="A0AA40AG57"/>
<evidence type="ECO:0000313" key="3">
    <source>
        <dbReference type="Proteomes" id="UP001172102"/>
    </source>
</evidence>
<dbReference type="Proteomes" id="UP001172102">
    <property type="component" value="Unassembled WGS sequence"/>
</dbReference>
<keyword evidence="3" id="KW-1185">Reference proteome</keyword>
<proteinExistence type="predicted"/>
<organism evidence="2 3">
    <name type="scientific">Lasiosphaeris hirsuta</name>
    <dbReference type="NCBI Taxonomy" id="260670"/>
    <lineage>
        <taxon>Eukaryota</taxon>
        <taxon>Fungi</taxon>
        <taxon>Dikarya</taxon>
        <taxon>Ascomycota</taxon>
        <taxon>Pezizomycotina</taxon>
        <taxon>Sordariomycetes</taxon>
        <taxon>Sordariomycetidae</taxon>
        <taxon>Sordariales</taxon>
        <taxon>Lasiosphaeriaceae</taxon>
        <taxon>Lasiosphaeris</taxon>
    </lineage>
</organism>
<keyword evidence="1" id="KW-1133">Transmembrane helix</keyword>
<reference evidence="2" key="1">
    <citation type="submission" date="2023-06" db="EMBL/GenBank/DDBJ databases">
        <title>Genome-scale phylogeny and comparative genomics of the fungal order Sordariales.</title>
        <authorList>
            <consortium name="Lawrence Berkeley National Laboratory"/>
            <person name="Hensen N."/>
            <person name="Bonometti L."/>
            <person name="Westerberg I."/>
            <person name="Brannstrom I.O."/>
            <person name="Guillou S."/>
            <person name="Cros-Aarteil S."/>
            <person name="Calhoun S."/>
            <person name="Haridas S."/>
            <person name="Kuo A."/>
            <person name="Mondo S."/>
            <person name="Pangilinan J."/>
            <person name="Riley R."/>
            <person name="Labutti K."/>
            <person name="Andreopoulos B."/>
            <person name="Lipzen A."/>
            <person name="Chen C."/>
            <person name="Yanf M."/>
            <person name="Daum C."/>
            <person name="Ng V."/>
            <person name="Clum A."/>
            <person name="Steindorff A."/>
            <person name="Ohm R."/>
            <person name="Martin F."/>
            <person name="Silar P."/>
            <person name="Natvig D."/>
            <person name="Lalanne C."/>
            <person name="Gautier V."/>
            <person name="Ament-Velasquez S.L."/>
            <person name="Kruys A."/>
            <person name="Hutchinson M.I."/>
            <person name="Powell A.J."/>
            <person name="Barry K."/>
            <person name="Miller A.N."/>
            <person name="Grigoriev I.V."/>
            <person name="Debuchy R."/>
            <person name="Gladieux P."/>
            <person name="Thoren M.H."/>
            <person name="Johannesson H."/>
        </authorList>
    </citation>
    <scope>NUCLEOTIDE SEQUENCE</scope>
    <source>
        <strain evidence="2">SMH4607-1</strain>
    </source>
</reference>
<keyword evidence="1" id="KW-0812">Transmembrane</keyword>
<name>A0AA40AG57_9PEZI</name>
<protein>
    <submittedName>
        <fullName evidence="2">Uncharacterized protein</fullName>
    </submittedName>
</protein>